<dbReference type="AlphaFoldDB" id="A0A1H4BA69"/>
<dbReference type="InterPro" id="IPR023397">
    <property type="entry name" value="SAM-dep_MeTrfase_MraW_recog"/>
</dbReference>
<keyword evidence="3 6" id="KW-0489">Methyltransferase</keyword>
<dbReference type="HAMAP" id="MF_01007">
    <property type="entry name" value="16SrRNA_methyltr_H"/>
    <property type="match status" value="1"/>
</dbReference>
<dbReference type="GO" id="GO:0070475">
    <property type="term" value="P:rRNA base methylation"/>
    <property type="evidence" value="ECO:0007669"/>
    <property type="project" value="UniProtKB-UniRule"/>
</dbReference>
<name>A0A1H4BA69_9ACTO</name>
<comment type="function">
    <text evidence="6">Specifically methylates the N4 position of cytidine in position 1402 (C1402) of 16S rRNA.</text>
</comment>
<evidence type="ECO:0000256" key="4">
    <source>
        <dbReference type="ARBA" id="ARBA00022679"/>
    </source>
</evidence>
<comment type="subcellular location">
    <subcellularLocation>
        <location evidence="6">Cytoplasm</location>
    </subcellularLocation>
</comment>
<evidence type="ECO:0000313" key="8">
    <source>
        <dbReference type="Proteomes" id="UP000199288"/>
    </source>
</evidence>
<dbReference type="GO" id="GO:0071424">
    <property type="term" value="F:rRNA (cytosine-N4-)-methyltransferase activity"/>
    <property type="evidence" value="ECO:0007669"/>
    <property type="project" value="UniProtKB-UniRule"/>
</dbReference>
<dbReference type="Gene3D" id="1.10.150.170">
    <property type="entry name" value="Putative methyltransferase TM0872, insert domain"/>
    <property type="match status" value="1"/>
</dbReference>
<dbReference type="EC" id="2.1.1.199" evidence="6"/>
<keyword evidence="6" id="KW-0963">Cytoplasm</keyword>
<keyword evidence="2 6" id="KW-0698">rRNA processing</keyword>
<keyword evidence="4 6" id="KW-0808">Transferase</keyword>
<feature type="binding site" evidence="6">
    <location>
        <position position="112"/>
    </location>
    <ligand>
        <name>S-adenosyl-L-methionine</name>
        <dbReference type="ChEBI" id="CHEBI:59789"/>
    </ligand>
</feature>
<feature type="binding site" evidence="6">
    <location>
        <position position="105"/>
    </location>
    <ligand>
        <name>S-adenosyl-L-methionine</name>
        <dbReference type="ChEBI" id="CHEBI:59789"/>
    </ligand>
</feature>
<evidence type="ECO:0000256" key="5">
    <source>
        <dbReference type="ARBA" id="ARBA00022691"/>
    </source>
</evidence>
<feature type="binding site" evidence="6">
    <location>
        <position position="81"/>
    </location>
    <ligand>
        <name>S-adenosyl-L-methionine</name>
        <dbReference type="ChEBI" id="CHEBI:59789"/>
    </ligand>
</feature>
<dbReference type="InterPro" id="IPR029063">
    <property type="entry name" value="SAM-dependent_MTases_sf"/>
</dbReference>
<protein>
    <recommendedName>
        <fullName evidence="6">Ribosomal RNA small subunit methyltransferase H</fullName>
        <ecNumber evidence="6">2.1.1.199</ecNumber>
    </recommendedName>
    <alternativeName>
        <fullName evidence="6">16S rRNA m(4)C1402 methyltransferase</fullName>
    </alternativeName>
    <alternativeName>
        <fullName evidence="6">rRNA (cytosine-N(4)-)-methyltransferase RsmH</fullName>
    </alternativeName>
</protein>
<evidence type="ECO:0000256" key="2">
    <source>
        <dbReference type="ARBA" id="ARBA00022552"/>
    </source>
</evidence>
<dbReference type="PANTHER" id="PTHR11265:SF0">
    <property type="entry name" value="12S RRNA N4-METHYLCYTIDINE METHYLTRANSFERASE"/>
    <property type="match status" value="1"/>
</dbReference>
<evidence type="ECO:0000256" key="3">
    <source>
        <dbReference type="ARBA" id="ARBA00022603"/>
    </source>
</evidence>
<dbReference type="SUPFAM" id="SSF53335">
    <property type="entry name" value="S-adenosyl-L-methionine-dependent methyltransferases"/>
    <property type="match status" value="1"/>
</dbReference>
<dbReference type="OrthoDB" id="9806637at2"/>
<dbReference type="EMBL" id="FNQV01000009">
    <property type="protein sequence ID" value="SEA45105.1"/>
    <property type="molecule type" value="Genomic_DNA"/>
</dbReference>
<feature type="binding site" evidence="6">
    <location>
        <begin position="35"/>
        <end position="37"/>
    </location>
    <ligand>
        <name>S-adenosyl-L-methionine</name>
        <dbReference type="ChEBI" id="CHEBI:59789"/>
    </ligand>
</feature>
<dbReference type="GO" id="GO:0005737">
    <property type="term" value="C:cytoplasm"/>
    <property type="evidence" value="ECO:0007669"/>
    <property type="project" value="UniProtKB-SubCell"/>
</dbReference>
<feature type="binding site" evidence="6">
    <location>
        <position position="54"/>
    </location>
    <ligand>
        <name>S-adenosyl-L-methionine</name>
        <dbReference type="ChEBI" id="CHEBI:59789"/>
    </ligand>
</feature>
<dbReference type="PANTHER" id="PTHR11265">
    <property type="entry name" value="S-ADENOSYL-METHYLTRANSFERASE MRAW"/>
    <property type="match status" value="1"/>
</dbReference>
<organism evidence="7 8">
    <name type="scientific">Bowdeniella nasicola</name>
    <dbReference type="NCBI Taxonomy" id="208480"/>
    <lineage>
        <taxon>Bacteria</taxon>
        <taxon>Bacillati</taxon>
        <taxon>Actinomycetota</taxon>
        <taxon>Actinomycetes</taxon>
        <taxon>Actinomycetales</taxon>
        <taxon>Actinomycetaceae</taxon>
        <taxon>Bowdeniella</taxon>
    </lineage>
</organism>
<dbReference type="Proteomes" id="UP000199288">
    <property type="component" value="Unassembled WGS sequence"/>
</dbReference>
<dbReference type="SUPFAM" id="SSF81799">
    <property type="entry name" value="Putative methyltransferase TM0872, insert domain"/>
    <property type="match status" value="1"/>
</dbReference>
<dbReference type="RefSeq" id="WP_092564753.1">
    <property type="nucleotide sequence ID" value="NZ_FNQV01000009.1"/>
</dbReference>
<dbReference type="InterPro" id="IPR002903">
    <property type="entry name" value="RsmH"/>
</dbReference>
<evidence type="ECO:0000313" key="7">
    <source>
        <dbReference type="EMBL" id="SEA45105.1"/>
    </source>
</evidence>
<gene>
    <name evidence="6" type="primary">rsmH</name>
    <name evidence="7" type="ORF">SAMN02910418_01629</name>
</gene>
<accession>A0A1H4BA69</accession>
<dbReference type="PIRSF" id="PIRSF004486">
    <property type="entry name" value="MraW"/>
    <property type="match status" value="1"/>
</dbReference>
<dbReference type="NCBIfam" id="TIGR00006">
    <property type="entry name" value="16S rRNA (cytosine(1402)-N(4))-methyltransferase RsmH"/>
    <property type="match status" value="1"/>
</dbReference>
<proteinExistence type="inferred from homology"/>
<comment type="catalytic activity">
    <reaction evidence="6">
        <text>cytidine(1402) in 16S rRNA + S-adenosyl-L-methionine = N(4)-methylcytidine(1402) in 16S rRNA + S-adenosyl-L-homocysteine + H(+)</text>
        <dbReference type="Rhea" id="RHEA:42928"/>
        <dbReference type="Rhea" id="RHEA-COMP:10286"/>
        <dbReference type="Rhea" id="RHEA-COMP:10287"/>
        <dbReference type="ChEBI" id="CHEBI:15378"/>
        <dbReference type="ChEBI" id="CHEBI:57856"/>
        <dbReference type="ChEBI" id="CHEBI:59789"/>
        <dbReference type="ChEBI" id="CHEBI:74506"/>
        <dbReference type="ChEBI" id="CHEBI:82748"/>
        <dbReference type="EC" id="2.1.1.199"/>
    </reaction>
</comment>
<keyword evidence="8" id="KW-1185">Reference proteome</keyword>
<reference evidence="8" key="1">
    <citation type="submission" date="2016-10" db="EMBL/GenBank/DDBJ databases">
        <authorList>
            <person name="Varghese N."/>
            <person name="Submissions S."/>
        </authorList>
    </citation>
    <scope>NUCLEOTIDE SEQUENCE [LARGE SCALE GENOMIC DNA]</scope>
    <source>
        <strain evidence="8">KPR-1</strain>
    </source>
</reference>
<evidence type="ECO:0000256" key="1">
    <source>
        <dbReference type="ARBA" id="ARBA00010396"/>
    </source>
</evidence>
<dbReference type="Pfam" id="PF01795">
    <property type="entry name" value="Methyltransf_5"/>
    <property type="match status" value="1"/>
</dbReference>
<comment type="similarity">
    <text evidence="1 6">Belongs to the methyltransferase superfamily. RsmH family.</text>
</comment>
<sequence length="318" mass="34645">MAGTTRHIPVMRDRCVELLSATPKGVIIDATLGLGGHSEAILEANPELVVAGIDRDDRAIALASERLARFGDRFHTFHTTYDEIGDVAEQMRERAGLAVVGILMDLGVSSMQLDEAERGFSYARSAPLDMRMDPTSEVTAASILATASVGELTRTFRTYGEEKYANRIAARIVEAREQVPLTTTDELVAIIRECIPQSAKRTGGHPAKRVFQALRVAVNDELRILAEALPRAIDALDVGGVLVVESYQSLEDRIVKQVFAAGATSTAPLDLPIIPESAKPRLKLLTRGAERADERELEANPRSAPVRLRAVRKIRSTT</sequence>
<keyword evidence="5 6" id="KW-0949">S-adenosyl-L-methionine</keyword>
<dbReference type="Gene3D" id="3.40.50.150">
    <property type="entry name" value="Vaccinia Virus protein VP39"/>
    <property type="match status" value="1"/>
</dbReference>
<evidence type="ECO:0000256" key="6">
    <source>
        <dbReference type="HAMAP-Rule" id="MF_01007"/>
    </source>
</evidence>